<dbReference type="Gene3D" id="3.40.50.300">
    <property type="entry name" value="P-loop containing nucleotide triphosphate hydrolases"/>
    <property type="match status" value="1"/>
</dbReference>
<dbReference type="KEGG" id="daw:HS1_001635"/>
<keyword evidence="2" id="KW-1185">Reference proteome</keyword>
<name>A0A7U4TH31_DESA2</name>
<dbReference type="OrthoDB" id="1431348at2"/>
<protein>
    <submittedName>
        <fullName evidence="1">Sulfotransferase domain protein</fullName>
    </submittedName>
</protein>
<dbReference type="EMBL" id="CP013015">
    <property type="protein sequence ID" value="AMM41429.1"/>
    <property type="molecule type" value="Genomic_DNA"/>
</dbReference>
<organism evidence="1 2">
    <name type="scientific">Desulfofervidus auxilii</name>
    <dbReference type="NCBI Taxonomy" id="1621989"/>
    <lineage>
        <taxon>Bacteria</taxon>
        <taxon>Pseudomonadati</taxon>
        <taxon>Thermodesulfobacteriota</taxon>
        <taxon>Candidatus Desulfofervidia</taxon>
        <taxon>Candidatus Desulfofervidales</taxon>
        <taxon>Candidatus Desulfofervidaceae</taxon>
        <taxon>Candidatus Desulfofervidus</taxon>
    </lineage>
</organism>
<dbReference type="Proteomes" id="UP000070560">
    <property type="component" value="Chromosome"/>
</dbReference>
<keyword evidence="1" id="KW-0808">Transferase</keyword>
<dbReference type="InterPro" id="IPR027417">
    <property type="entry name" value="P-loop_NTPase"/>
</dbReference>
<dbReference type="GO" id="GO:0006044">
    <property type="term" value="P:N-acetylglucosamine metabolic process"/>
    <property type="evidence" value="ECO:0007669"/>
    <property type="project" value="TreeGrafter"/>
</dbReference>
<evidence type="ECO:0000313" key="2">
    <source>
        <dbReference type="Proteomes" id="UP000070560"/>
    </source>
</evidence>
<proteinExistence type="predicted"/>
<dbReference type="GO" id="GO:0006790">
    <property type="term" value="P:sulfur compound metabolic process"/>
    <property type="evidence" value="ECO:0007669"/>
    <property type="project" value="TreeGrafter"/>
</dbReference>
<dbReference type="AlphaFoldDB" id="A0A7U4TH31"/>
<dbReference type="GO" id="GO:0001517">
    <property type="term" value="F:N-acetylglucosamine 6-O-sulfotransferase activity"/>
    <property type="evidence" value="ECO:0007669"/>
    <property type="project" value="TreeGrafter"/>
</dbReference>
<reference evidence="1 2" key="1">
    <citation type="submission" date="2015-10" db="EMBL/GenBank/DDBJ databases">
        <title>Candidatus Desulfofervidus auxilii, a hydrogenotrophic sulfate-reducing bacterium involved in the thermophilic anaerobic oxidation of methane.</title>
        <authorList>
            <person name="Krukenberg V."/>
            <person name="Richter M."/>
            <person name="Wegener G."/>
        </authorList>
    </citation>
    <scope>NUCLEOTIDE SEQUENCE [LARGE SCALE GENOMIC DNA]</scope>
    <source>
        <strain evidence="1 2">HS1</strain>
    </source>
</reference>
<dbReference type="PANTHER" id="PTHR10704">
    <property type="entry name" value="CARBOHYDRATE SULFOTRANSFERASE"/>
    <property type="match status" value="1"/>
</dbReference>
<dbReference type="RefSeq" id="WP_066063692.1">
    <property type="nucleotide sequence ID" value="NZ_CP013015.1"/>
</dbReference>
<accession>A0A7U4TH31</accession>
<dbReference type="InterPro" id="IPR051135">
    <property type="entry name" value="Gal/GlcNAc/GalNAc_ST"/>
</dbReference>
<evidence type="ECO:0000313" key="1">
    <source>
        <dbReference type="EMBL" id="AMM41429.1"/>
    </source>
</evidence>
<dbReference type="PANTHER" id="PTHR10704:SF44">
    <property type="entry name" value="LD35051P-RELATED"/>
    <property type="match status" value="1"/>
</dbReference>
<dbReference type="Pfam" id="PF13469">
    <property type="entry name" value="Sulfotransfer_3"/>
    <property type="match status" value="1"/>
</dbReference>
<gene>
    <name evidence="1" type="ORF">HS1_001635</name>
</gene>
<dbReference type="SUPFAM" id="SSF52540">
    <property type="entry name" value="P-loop containing nucleoside triphosphate hydrolases"/>
    <property type="match status" value="1"/>
</dbReference>
<sequence>MAKRKIILIVGIPRSGTTWIAKILSKSTGAYYLHEPDNEKNNILAYIFKKGLHRYPYLNANDHLDSYYKLWEIAFKGKVIPKMINRFLRVLAIPRSKRLPIYENKVSSCLTDEFNTITKFFEKYQLYLTKYFTWKIIPYPEILIIKSVHCILSLPWIEKNFRPSKIIVVFKNPFNVITNYLEMKLPDAIRNIFNQNGLIEDHFKFLKSSHLDIINHGTFIQKMAMQIGGFYYFLEKEIPKHNDWIKIYHEDLCVNPIKKFYELFNKLNLKWNKNVENFIKKHDKKGKGFSISRKANEEIDKWKHNLSEPQIKEILECLKIFNQSTKWNKKWMNQFL</sequence>